<dbReference type="RefSeq" id="WP_308449892.1">
    <property type="nucleotide sequence ID" value="NZ_JAJEQC010000014.1"/>
</dbReference>
<evidence type="ECO:0000256" key="5">
    <source>
        <dbReference type="PIRNR" id="PIRNR038994"/>
    </source>
</evidence>
<dbReference type="EMBL" id="JAJEQC010000014">
    <property type="protein sequence ID" value="MCC2137740.1"/>
    <property type="molecule type" value="Genomic_DNA"/>
</dbReference>
<dbReference type="InterPro" id="IPR006680">
    <property type="entry name" value="Amidohydro-rel"/>
</dbReference>
<feature type="binding site" evidence="7">
    <location>
        <position position="248"/>
    </location>
    <ligand>
        <name>substrate</name>
    </ligand>
</feature>
<feature type="binding site" evidence="8">
    <location>
        <position position="127"/>
    </location>
    <ligand>
        <name>Zn(2+)</name>
        <dbReference type="ChEBI" id="CHEBI:29105"/>
    </ligand>
</feature>
<evidence type="ECO:0000256" key="4">
    <source>
        <dbReference type="ARBA" id="ARBA00023277"/>
    </source>
</evidence>
<feature type="binding site" evidence="7">
    <location>
        <position position="138"/>
    </location>
    <ligand>
        <name>substrate</name>
    </ligand>
</feature>
<gene>
    <name evidence="10" type="primary">nagA</name>
    <name evidence="10" type="ORF">LKD31_12060</name>
</gene>
<evidence type="ECO:0000256" key="1">
    <source>
        <dbReference type="ARBA" id="ARBA00010716"/>
    </source>
</evidence>
<dbReference type="CDD" id="cd00854">
    <property type="entry name" value="NagA"/>
    <property type="match status" value="1"/>
</dbReference>
<organism evidence="10 11">
    <name type="scientific">Hominenteromicrobium mulieris</name>
    <dbReference type="NCBI Taxonomy" id="2885357"/>
    <lineage>
        <taxon>Bacteria</taxon>
        <taxon>Bacillati</taxon>
        <taxon>Bacillota</taxon>
        <taxon>Clostridia</taxon>
        <taxon>Eubacteriales</taxon>
        <taxon>Oscillospiraceae</taxon>
        <taxon>Hominenteromicrobium</taxon>
    </lineage>
</organism>
<evidence type="ECO:0000313" key="10">
    <source>
        <dbReference type="EMBL" id="MCC2137740.1"/>
    </source>
</evidence>
<comment type="caution">
    <text evidence="10">The sequence shown here is derived from an EMBL/GenBank/DDBJ whole genome shotgun (WGS) entry which is preliminary data.</text>
</comment>
<evidence type="ECO:0000256" key="6">
    <source>
        <dbReference type="PIRSR" id="PIRSR038994-1"/>
    </source>
</evidence>
<proteinExistence type="inferred from homology"/>
<protein>
    <submittedName>
        <fullName evidence="10">N-acetylglucosamine-6-phosphate deacetylase</fullName>
        <ecNumber evidence="10">3.5.1.25</ecNumber>
    </submittedName>
</protein>
<evidence type="ECO:0000256" key="8">
    <source>
        <dbReference type="PIRSR" id="PIRSR038994-3"/>
    </source>
</evidence>
<keyword evidence="4 5" id="KW-0119">Carbohydrate metabolism</keyword>
<dbReference type="EC" id="3.5.1.25" evidence="10"/>
<evidence type="ECO:0000259" key="9">
    <source>
        <dbReference type="Pfam" id="PF01979"/>
    </source>
</evidence>
<dbReference type="InterPro" id="IPR003764">
    <property type="entry name" value="GlcNAc_6-P_deAcase"/>
</dbReference>
<dbReference type="Gene3D" id="2.30.40.10">
    <property type="entry name" value="Urease, subunit C, domain 1"/>
    <property type="match status" value="1"/>
</dbReference>
<dbReference type="PANTHER" id="PTHR11113:SF14">
    <property type="entry name" value="N-ACETYLGLUCOSAMINE-6-PHOSPHATE DEACETYLASE"/>
    <property type="match status" value="1"/>
</dbReference>
<dbReference type="GO" id="GO:0008448">
    <property type="term" value="F:N-acetylglucosamine-6-phosphate deacetylase activity"/>
    <property type="evidence" value="ECO:0007669"/>
    <property type="project" value="UniProtKB-EC"/>
</dbReference>
<dbReference type="Gene3D" id="3.20.20.140">
    <property type="entry name" value="Metal-dependent hydrolases"/>
    <property type="match status" value="1"/>
</dbReference>
<dbReference type="InterPro" id="IPR032466">
    <property type="entry name" value="Metal_Hydrolase"/>
</dbReference>
<accession>A0AAE3AMZ8</accession>
<reference evidence="10" key="1">
    <citation type="submission" date="2021-10" db="EMBL/GenBank/DDBJ databases">
        <title>Anaerobic single-cell dispensing facilitates the cultivation of human gut bacteria.</title>
        <authorList>
            <person name="Afrizal A."/>
        </authorList>
    </citation>
    <scope>NUCLEOTIDE SEQUENCE</scope>
    <source>
        <strain evidence="10">CLA-AA-H250</strain>
    </source>
</reference>
<keyword evidence="3 5" id="KW-0378">Hydrolase</keyword>
<dbReference type="GO" id="GO:0046872">
    <property type="term" value="F:metal ion binding"/>
    <property type="evidence" value="ECO:0007669"/>
    <property type="project" value="UniProtKB-KW"/>
</dbReference>
<dbReference type="PANTHER" id="PTHR11113">
    <property type="entry name" value="N-ACETYLGLUCOSAMINE-6-PHOSPHATE DEACETYLASE"/>
    <property type="match status" value="1"/>
</dbReference>
<comment type="similarity">
    <text evidence="1 5">Belongs to the metallo-dependent hydrolases superfamily. NagA family.</text>
</comment>
<feature type="binding site" evidence="8">
    <location>
        <position position="192"/>
    </location>
    <ligand>
        <name>Zn(2+)</name>
        <dbReference type="ChEBI" id="CHEBI:29105"/>
    </ligand>
</feature>
<sequence length="371" mass="39690">MFLINANVLDDKFCLRKADIEIEDGKIVRLEDSLPYKEEDLVVDCAGYTIVPGFVDVHVHGGAGADSSDGDAEGLRNMAKFLLTKGVTSFCPTTMTVSDAEILKALETIRSCMDDKEGAKIVGVNLEGPFISPKKKGAQGDEFIQAPDYDVFKKYYDSCGGIIKLVDIAPECDVRGDFVEKASKLCTVSIAHTATDYDGAVDAFKKGVTHATHLYNAMSGLAHRAPGVVGAVFDNENVCGELICDGIHIHPAVVRTTFKLMPERVCVISDAMRLSGVEDGGQGMLGVNMVTVKDGKATLPDGTIAGSVTNLHAELKNLVSWGIPLETAVRAMTLTPAKEIGMENEIGSLAPGKRADLVVLDENLEIVAVYH</sequence>
<dbReference type="SUPFAM" id="SSF51556">
    <property type="entry name" value="Metallo-dependent hydrolases"/>
    <property type="match status" value="1"/>
</dbReference>
<dbReference type="PIRSF" id="PIRSF038994">
    <property type="entry name" value="NagA"/>
    <property type="match status" value="1"/>
</dbReference>
<feature type="binding site" evidence="7">
    <location>
        <begin position="216"/>
        <end position="217"/>
    </location>
    <ligand>
        <name>substrate</name>
    </ligand>
</feature>
<dbReference type="Proteomes" id="UP001199424">
    <property type="component" value="Unassembled WGS sequence"/>
</dbReference>
<evidence type="ECO:0000256" key="2">
    <source>
        <dbReference type="ARBA" id="ARBA00022723"/>
    </source>
</evidence>
<feature type="domain" description="Amidohydrolase-related" evidence="9">
    <location>
        <begin position="49"/>
        <end position="362"/>
    </location>
</feature>
<dbReference type="Pfam" id="PF01979">
    <property type="entry name" value="Amidohydro_1"/>
    <property type="match status" value="1"/>
</dbReference>
<feature type="binding site" evidence="8">
    <location>
        <position position="213"/>
    </location>
    <ligand>
        <name>Zn(2+)</name>
        <dbReference type="ChEBI" id="CHEBI:29105"/>
    </ligand>
</feature>
<dbReference type="InterPro" id="IPR011059">
    <property type="entry name" value="Metal-dep_hydrolase_composite"/>
</dbReference>
<keyword evidence="11" id="KW-1185">Reference proteome</keyword>
<feature type="binding site" evidence="7">
    <location>
        <begin position="304"/>
        <end position="306"/>
    </location>
    <ligand>
        <name>substrate</name>
    </ligand>
</feature>
<dbReference type="NCBIfam" id="TIGR00221">
    <property type="entry name" value="nagA"/>
    <property type="match status" value="1"/>
</dbReference>
<dbReference type="AlphaFoldDB" id="A0AAE3AMZ8"/>
<name>A0AAE3AMZ8_9FIRM</name>
<evidence type="ECO:0000313" key="11">
    <source>
        <dbReference type="Proteomes" id="UP001199424"/>
    </source>
</evidence>
<keyword evidence="2 8" id="KW-0479">Metal-binding</keyword>
<dbReference type="SUPFAM" id="SSF51338">
    <property type="entry name" value="Composite domain of metallo-dependent hydrolases"/>
    <property type="match status" value="1"/>
</dbReference>
<dbReference type="GO" id="GO:0006046">
    <property type="term" value="P:N-acetylglucosamine catabolic process"/>
    <property type="evidence" value="ECO:0007669"/>
    <property type="project" value="TreeGrafter"/>
</dbReference>
<feature type="active site" description="Proton donor/acceptor" evidence="6">
    <location>
        <position position="270"/>
    </location>
</feature>
<comment type="cofactor">
    <cofactor evidence="8">
        <name>a divalent metal cation</name>
        <dbReference type="ChEBI" id="CHEBI:60240"/>
    </cofactor>
    <text evidence="8">Binds 1 divalent metal cation per subunit.</text>
</comment>
<feature type="binding site" evidence="7">
    <location>
        <position position="224"/>
    </location>
    <ligand>
        <name>substrate</name>
    </ligand>
</feature>
<evidence type="ECO:0000256" key="7">
    <source>
        <dbReference type="PIRSR" id="PIRSR038994-2"/>
    </source>
</evidence>
<evidence type="ECO:0000256" key="3">
    <source>
        <dbReference type="ARBA" id="ARBA00022801"/>
    </source>
</evidence>